<dbReference type="RefSeq" id="WP_097079550.1">
    <property type="nucleotide sequence ID" value="NZ_BAABHT010000003.1"/>
</dbReference>
<gene>
    <name evidence="2" type="ORF">SAMN05421731_10620</name>
</gene>
<proteinExistence type="predicted"/>
<dbReference type="Proteomes" id="UP000219042">
    <property type="component" value="Unassembled WGS sequence"/>
</dbReference>
<sequence length="1545" mass="179474">MNNESLIKVITLNSESTGYLFLSYDEAKSFVITSKHSICDQKDNCDLYKDKIDGCCRTCPKEFAIENIDLLQEKSQEKLSISKIFYDKNKDLTIIEVNKKVANKLIINEEIYTDSYLARGFNEKDNDWINLDLDKPKDFGSLILYRHSSSNPNLVEKKDNFKGISGSVVFTYHQDHSQQIAKAIIIHNENHNDFGAENLEKLDFNLINNFFECHVFHRKKDIELEELKFLSQKNQGWLLESFSNNRVAKHSFGQSLAPKDASLSKLLPRENLIRSIHNNLCRENISFILGKEGVGKSWLAAQSWLSLEDRPLHIFLTAQDFSQFSNNDLELFLIKKLIEQTNDEESEISFKKWSDRFKKWGNGPDENRINLLVTIDGINQKPNIDWSLIINKISHLFEKKKVKILVTSRIIFFNEKIKRKIIDNYGIITITDWSKEERNEILASRGINPTLLTHSVAYSLLNPRLLNISLNLFEMQKIQKIDELDVNRILLEHIRQMESENYENISYSAFLLSLQNHAQEIINRLVKDERDDLNYFKGNLNAVAEGRFFEVVENDLDSYKLRDEGLSFSLGLEIVLQLNRMKRNGKNLDDGLAKVIEPINALDKTSDIIISSLTILIFEPNYYSKEVLSALVSCFIYLQNTDESHLGYFSTIVERKTSDFINILEVLCLDGGNQPNFNWVQQSIICISHTSESWPCLEESIKKWLQYYSLSPEKKLSHFSKKDDKDRLIALEKNKAEISEKLKKISTIEKRLITQLTENEKDIDTLVITAFHILAGKPLAHLAPEFTKWSFGCSLNSSYNSPHKDFISLIRYNLVDWENTRTQLLNEANILNSSDNSIVAQWAYIRILYATGESSDAKFAEHLAKQLRNDAYSGEWRRIENYCSTDPCNPESLEPENIVKAIQVCNELDVSQIWNDLNQTSKSLLLHDIKTSLARFRPIEIISKHRELITNILCRTKYPLRCGILNVDQHNILCMKEHVDKLLELYKINKNSELFDGLTENDKNFVTQYSVMQILPHIKPIQQIEILMNFDKDVNVFINLIEIMQSLTPEEFDQILDTKLQEHQLLNLLYYANTKEIALTKTYKQILKEHLSSDNSFIRTQVFRAISIYDDKDLLNDFMKINWSGLTTDANDHELFYGSLLWLLSAKNNLVDDENAVLNINTRAYGNAGDYLSNIGLRKIAYSIDTIFKVLINANIDFPNLEITENFSLKKNVTSSFSIERKEETVNLEQHLKLLSESGEDFDIRQKNQNQKFENYRNNLKTKGADLISNGMLPEAFARIVNSAPELKDQWFITFSNLPSIHVPKFHNFILLLAFTYSDNDAQKAQFLWNKISNSDSYTNITIGQEKIPLKQMSIWGSSNRDLDAYRFELLDKALSDQQIYTHVLAAIVNNNETIIYDYIYQKINCVEPSQVARGILVAGCLDENSLSDELFDTYKDYNGIIGEACKASLYIYERNIWSKYWFNKMLSTEDNEEFWKYMILLTKIVDSRFYKWKYSLLKDNVLFRNFYQSFRNDINNRCKKWQKKRDKKLFGSEPPNPIYINLQG</sequence>
<accession>A0A240ED07</accession>
<dbReference type="SUPFAM" id="SSF52540">
    <property type="entry name" value="P-loop containing nucleoside triphosphate hydrolases"/>
    <property type="match status" value="1"/>
</dbReference>
<dbReference type="InterPro" id="IPR027417">
    <property type="entry name" value="P-loop_NTPase"/>
</dbReference>
<evidence type="ECO:0000313" key="3">
    <source>
        <dbReference type="Proteomes" id="UP000219042"/>
    </source>
</evidence>
<evidence type="ECO:0000256" key="1">
    <source>
        <dbReference type="SAM" id="Coils"/>
    </source>
</evidence>
<dbReference type="EMBL" id="OANT01000006">
    <property type="protein sequence ID" value="SNX45785.1"/>
    <property type="molecule type" value="Genomic_DNA"/>
</dbReference>
<evidence type="ECO:0008006" key="4">
    <source>
        <dbReference type="Google" id="ProtNLM"/>
    </source>
</evidence>
<name>A0A240ED07_9GAMM</name>
<dbReference type="Gene3D" id="3.40.50.300">
    <property type="entry name" value="P-loop containing nucleotide triphosphate hydrolases"/>
    <property type="match status" value="1"/>
</dbReference>
<organism evidence="2 3">
    <name type="scientific">Acinetobacter puyangensis</name>
    <dbReference type="NCBI Taxonomy" id="1096779"/>
    <lineage>
        <taxon>Bacteria</taxon>
        <taxon>Pseudomonadati</taxon>
        <taxon>Pseudomonadota</taxon>
        <taxon>Gammaproteobacteria</taxon>
        <taxon>Moraxellales</taxon>
        <taxon>Moraxellaceae</taxon>
        <taxon>Acinetobacter</taxon>
    </lineage>
</organism>
<keyword evidence="1" id="KW-0175">Coiled coil</keyword>
<feature type="coiled-coil region" evidence="1">
    <location>
        <begin position="721"/>
        <end position="751"/>
    </location>
</feature>
<protein>
    <recommendedName>
        <fullName evidence="4">NACHT domain-containing protein</fullName>
    </recommendedName>
</protein>
<keyword evidence="3" id="KW-1185">Reference proteome</keyword>
<dbReference type="OrthoDB" id="7210088at2"/>
<evidence type="ECO:0000313" key="2">
    <source>
        <dbReference type="EMBL" id="SNX45785.1"/>
    </source>
</evidence>
<reference evidence="3" key="1">
    <citation type="submission" date="2016-09" db="EMBL/GenBank/DDBJ databases">
        <authorList>
            <person name="Varghese N."/>
            <person name="Submissions S."/>
        </authorList>
    </citation>
    <scope>NUCLEOTIDE SEQUENCE [LARGE SCALE GENOMIC DNA]</scope>
    <source>
        <strain evidence="3">ANC 4466</strain>
    </source>
</reference>